<organism evidence="9 10">
    <name type="scientific">Ramazzottius varieornatus</name>
    <name type="common">Water bear</name>
    <name type="synonym">Tardigrade</name>
    <dbReference type="NCBI Taxonomy" id="947166"/>
    <lineage>
        <taxon>Eukaryota</taxon>
        <taxon>Metazoa</taxon>
        <taxon>Ecdysozoa</taxon>
        <taxon>Tardigrada</taxon>
        <taxon>Eutardigrada</taxon>
        <taxon>Parachela</taxon>
        <taxon>Hypsibioidea</taxon>
        <taxon>Ramazzottiidae</taxon>
        <taxon>Ramazzottius</taxon>
    </lineage>
</organism>
<reference evidence="9 10" key="1">
    <citation type="journal article" date="2016" name="Nat. Commun.">
        <title>Extremotolerant tardigrade genome and improved radiotolerance of human cultured cells by tardigrade-unique protein.</title>
        <authorList>
            <person name="Hashimoto T."/>
            <person name="Horikawa D.D."/>
            <person name="Saito Y."/>
            <person name="Kuwahara H."/>
            <person name="Kozuka-Hata H."/>
            <person name="Shin-I T."/>
            <person name="Minakuchi Y."/>
            <person name="Ohishi K."/>
            <person name="Motoyama A."/>
            <person name="Aizu T."/>
            <person name="Enomoto A."/>
            <person name="Kondo K."/>
            <person name="Tanaka S."/>
            <person name="Hara Y."/>
            <person name="Koshikawa S."/>
            <person name="Sagara H."/>
            <person name="Miura T."/>
            <person name="Yokobori S."/>
            <person name="Miyagawa K."/>
            <person name="Suzuki Y."/>
            <person name="Kubo T."/>
            <person name="Oyama M."/>
            <person name="Kohara Y."/>
            <person name="Fujiyama A."/>
            <person name="Arakawa K."/>
            <person name="Katayama T."/>
            <person name="Toyoda A."/>
            <person name="Kunieda T."/>
        </authorList>
    </citation>
    <scope>NUCLEOTIDE SEQUENCE [LARGE SCALE GENOMIC DNA]</scope>
    <source>
        <strain evidence="9 10">YOKOZUNA-1</strain>
    </source>
</reference>
<dbReference type="Proteomes" id="UP000186922">
    <property type="component" value="Unassembled WGS sequence"/>
</dbReference>
<dbReference type="OrthoDB" id="6618793at2759"/>
<evidence type="ECO:0000256" key="8">
    <source>
        <dbReference type="ARBA" id="ARBA00042721"/>
    </source>
</evidence>
<evidence type="ECO:0000256" key="7">
    <source>
        <dbReference type="ARBA" id="ARBA00035180"/>
    </source>
</evidence>
<gene>
    <name evidence="9" type="primary">RvY_14328-1</name>
    <name evidence="9" type="synonym">RvY_14328.1</name>
    <name evidence="9" type="ORF">RvY_14328</name>
</gene>
<evidence type="ECO:0000313" key="9">
    <source>
        <dbReference type="EMBL" id="GAV03975.1"/>
    </source>
</evidence>
<keyword evidence="4" id="KW-0689">Ribosomal protein</keyword>
<dbReference type="Gene3D" id="3.40.30.10">
    <property type="entry name" value="Glutaredoxin"/>
    <property type="match status" value="1"/>
</dbReference>
<comment type="caution">
    <text evidence="9">The sequence shown here is derived from an EMBL/GenBank/DDBJ whole genome shotgun (WGS) entry which is preliminary data.</text>
</comment>
<dbReference type="PANTHER" id="PTHR33618">
    <property type="entry name" value="39S RIBOSOMAL PROTEIN L53, MITOCHONDRIAL"/>
    <property type="match status" value="1"/>
</dbReference>
<keyword evidence="3" id="KW-0809">Transit peptide</keyword>
<sequence length="132" mass="15158">MRLTPLLNKPTLRHGYERAVSKVLKLISLKPINEIQFTVDPFTMNIKSARESMTYLSADKVLESNPRLEVRTKVVDDRSEPTMLATFADGKKYLFKTANLTGLEIMEQLDRLSLLREPRNMALIKPPRTRGK</sequence>
<name>A0A1D1VQY3_RAMVA</name>
<evidence type="ECO:0000256" key="6">
    <source>
        <dbReference type="ARBA" id="ARBA00023274"/>
    </source>
</evidence>
<evidence type="ECO:0000256" key="1">
    <source>
        <dbReference type="ARBA" id="ARBA00004173"/>
    </source>
</evidence>
<dbReference type="STRING" id="947166.A0A1D1VQY3"/>
<proteinExistence type="inferred from homology"/>
<comment type="similarity">
    <text evidence="2">Belongs to the mitochondrion-specific ribosomal protein mL53 family.</text>
</comment>
<dbReference type="Pfam" id="PF10780">
    <property type="entry name" value="MRP_L53"/>
    <property type="match status" value="1"/>
</dbReference>
<keyword evidence="10" id="KW-1185">Reference proteome</keyword>
<keyword evidence="5" id="KW-0496">Mitochondrion</keyword>
<comment type="subcellular location">
    <subcellularLocation>
        <location evidence="1">Mitochondrion</location>
    </subcellularLocation>
</comment>
<evidence type="ECO:0000256" key="4">
    <source>
        <dbReference type="ARBA" id="ARBA00022980"/>
    </source>
</evidence>
<evidence type="ECO:0000256" key="3">
    <source>
        <dbReference type="ARBA" id="ARBA00022946"/>
    </source>
</evidence>
<keyword evidence="6" id="KW-0687">Ribonucleoprotein</keyword>
<dbReference type="InterPro" id="IPR052473">
    <property type="entry name" value="mtLSU_mL53"/>
</dbReference>
<evidence type="ECO:0000256" key="2">
    <source>
        <dbReference type="ARBA" id="ARBA00005557"/>
    </source>
</evidence>
<evidence type="ECO:0000256" key="5">
    <source>
        <dbReference type="ARBA" id="ARBA00023128"/>
    </source>
</evidence>
<dbReference type="InterPro" id="IPR019716">
    <property type="entry name" value="Ribosomal_mL53"/>
</dbReference>
<dbReference type="PANTHER" id="PTHR33618:SF1">
    <property type="entry name" value="LARGE RIBOSOMAL SUBUNIT PROTEIN ML53"/>
    <property type="match status" value="1"/>
</dbReference>
<dbReference type="GO" id="GO:0005762">
    <property type="term" value="C:mitochondrial large ribosomal subunit"/>
    <property type="evidence" value="ECO:0007669"/>
    <property type="project" value="TreeGrafter"/>
</dbReference>
<protein>
    <recommendedName>
        <fullName evidence="7">Large ribosomal subunit protein mL53</fullName>
    </recommendedName>
    <alternativeName>
        <fullName evidence="8">39S ribosomal protein L53, mitochondrial</fullName>
    </alternativeName>
</protein>
<dbReference type="EMBL" id="BDGG01000010">
    <property type="protein sequence ID" value="GAV03975.1"/>
    <property type="molecule type" value="Genomic_DNA"/>
</dbReference>
<evidence type="ECO:0000313" key="10">
    <source>
        <dbReference type="Proteomes" id="UP000186922"/>
    </source>
</evidence>
<accession>A0A1D1VQY3</accession>
<dbReference type="AlphaFoldDB" id="A0A1D1VQY3"/>